<dbReference type="InterPro" id="IPR000472">
    <property type="entry name" value="Activin_recp"/>
</dbReference>
<dbReference type="InterPro" id="IPR045860">
    <property type="entry name" value="Snake_toxin-like_sf"/>
</dbReference>
<keyword evidence="8" id="KW-1185">Reference proteome</keyword>
<dbReference type="InterPro" id="IPR050975">
    <property type="entry name" value="Sleep_regulator"/>
</dbReference>
<evidence type="ECO:0000256" key="2">
    <source>
        <dbReference type="ARBA" id="ARBA00022729"/>
    </source>
</evidence>
<reference evidence="7" key="1">
    <citation type="submission" date="2021-02" db="EMBL/GenBank/DDBJ databases">
        <authorList>
            <person name="Nowell W R."/>
        </authorList>
    </citation>
    <scope>NUCLEOTIDE SEQUENCE</scope>
    <source>
        <strain evidence="7">Ploen Becks lab</strain>
    </source>
</reference>
<feature type="domain" description="Activin types I and II receptor" evidence="6">
    <location>
        <begin position="62"/>
        <end position="123"/>
    </location>
</feature>
<dbReference type="GO" id="GO:0016020">
    <property type="term" value="C:membrane"/>
    <property type="evidence" value="ECO:0007669"/>
    <property type="project" value="UniProtKB-SubCell"/>
</dbReference>
<protein>
    <recommendedName>
        <fullName evidence="6">Activin types I and II receptor domain-containing protein</fullName>
    </recommendedName>
</protein>
<comment type="caution">
    <text evidence="7">The sequence shown here is derived from an EMBL/GenBank/DDBJ whole genome shotgun (WGS) entry which is preliminary data.</text>
</comment>
<dbReference type="PANTHER" id="PTHR33562">
    <property type="entry name" value="ATILLA, ISOFORM B-RELATED-RELATED"/>
    <property type="match status" value="1"/>
</dbReference>
<dbReference type="GO" id="GO:0004675">
    <property type="term" value="F:transmembrane receptor protein serine/threonine kinase activity"/>
    <property type="evidence" value="ECO:0007669"/>
    <property type="project" value="InterPro"/>
</dbReference>
<feature type="chain" id="PRO_5032771314" description="Activin types I and II receptor domain-containing protein" evidence="5">
    <location>
        <begin position="24"/>
        <end position="145"/>
    </location>
</feature>
<organism evidence="7 8">
    <name type="scientific">Brachionus calyciflorus</name>
    <dbReference type="NCBI Taxonomy" id="104777"/>
    <lineage>
        <taxon>Eukaryota</taxon>
        <taxon>Metazoa</taxon>
        <taxon>Spiralia</taxon>
        <taxon>Gnathifera</taxon>
        <taxon>Rotifera</taxon>
        <taxon>Eurotatoria</taxon>
        <taxon>Monogononta</taxon>
        <taxon>Pseudotrocha</taxon>
        <taxon>Ploima</taxon>
        <taxon>Brachionidae</taxon>
        <taxon>Brachionus</taxon>
    </lineage>
</organism>
<keyword evidence="3 4" id="KW-0472">Membrane</keyword>
<sequence length="145" mass="15800">MNKKTILVLTISVFLGQMNFINCLKCKIGYGLSPKSSDPIAYNYDNTSPQNECPGTGLDNPLLQPIGCYKFVHKLSDGNEFVEKGCFTAAKAATAATSLYTSSYSYDGKVFAYVCKTDNCNSSANFKISISLVLSVLLISILNFF</sequence>
<dbReference type="SUPFAM" id="SSF57302">
    <property type="entry name" value="Snake toxin-like"/>
    <property type="match status" value="1"/>
</dbReference>
<dbReference type="EMBL" id="CAJNOC010001343">
    <property type="protein sequence ID" value="CAF0856462.1"/>
    <property type="molecule type" value="Genomic_DNA"/>
</dbReference>
<evidence type="ECO:0000313" key="7">
    <source>
        <dbReference type="EMBL" id="CAF0856462.1"/>
    </source>
</evidence>
<dbReference type="AlphaFoldDB" id="A0A813WVD2"/>
<gene>
    <name evidence="7" type="ORF">OXX778_LOCUS9219</name>
</gene>
<feature type="transmembrane region" description="Helical" evidence="4">
    <location>
        <begin position="126"/>
        <end position="144"/>
    </location>
</feature>
<evidence type="ECO:0000256" key="4">
    <source>
        <dbReference type="SAM" id="Phobius"/>
    </source>
</evidence>
<dbReference type="PANTHER" id="PTHR33562:SF20">
    <property type="entry name" value="PROTEIN QUIVER"/>
    <property type="match status" value="1"/>
</dbReference>
<keyword evidence="4" id="KW-1133">Transmembrane helix</keyword>
<evidence type="ECO:0000313" key="8">
    <source>
        <dbReference type="Proteomes" id="UP000663879"/>
    </source>
</evidence>
<keyword evidence="4" id="KW-0812">Transmembrane</keyword>
<evidence type="ECO:0000256" key="3">
    <source>
        <dbReference type="ARBA" id="ARBA00023136"/>
    </source>
</evidence>
<evidence type="ECO:0000259" key="6">
    <source>
        <dbReference type="Pfam" id="PF01064"/>
    </source>
</evidence>
<keyword evidence="2 5" id="KW-0732">Signal</keyword>
<evidence type="ECO:0000256" key="5">
    <source>
        <dbReference type="SAM" id="SignalP"/>
    </source>
</evidence>
<proteinExistence type="predicted"/>
<dbReference type="Proteomes" id="UP000663879">
    <property type="component" value="Unassembled WGS sequence"/>
</dbReference>
<evidence type="ECO:0000256" key="1">
    <source>
        <dbReference type="ARBA" id="ARBA00004370"/>
    </source>
</evidence>
<accession>A0A813WVD2</accession>
<dbReference type="Pfam" id="PF01064">
    <property type="entry name" value="Activin_recp"/>
    <property type="match status" value="1"/>
</dbReference>
<feature type="signal peptide" evidence="5">
    <location>
        <begin position="1"/>
        <end position="23"/>
    </location>
</feature>
<name>A0A813WVD2_9BILA</name>
<comment type="subcellular location">
    <subcellularLocation>
        <location evidence="1">Membrane</location>
    </subcellularLocation>
</comment>